<feature type="transmembrane region" description="Helical" evidence="1">
    <location>
        <begin position="300"/>
        <end position="319"/>
    </location>
</feature>
<feature type="transmembrane region" description="Helical" evidence="1">
    <location>
        <begin position="408"/>
        <end position="428"/>
    </location>
</feature>
<evidence type="ECO:0000313" key="2">
    <source>
        <dbReference type="EMBL" id="MCG7507860.1"/>
    </source>
</evidence>
<feature type="transmembrane region" description="Helical" evidence="1">
    <location>
        <begin position="163"/>
        <end position="182"/>
    </location>
</feature>
<gene>
    <name evidence="2" type="ORF">L4923_22740</name>
</gene>
<feature type="transmembrane region" description="Helical" evidence="1">
    <location>
        <begin position="138"/>
        <end position="156"/>
    </location>
</feature>
<protein>
    <recommendedName>
        <fullName evidence="4">Purine-cytosine permease-like transporter</fullName>
    </recommendedName>
</protein>
<dbReference type="Gene3D" id="1.10.4160.10">
    <property type="entry name" value="Hydantoin permease"/>
    <property type="match status" value="1"/>
</dbReference>
<proteinExistence type="predicted"/>
<evidence type="ECO:0008006" key="4">
    <source>
        <dbReference type="Google" id="ProtNLM"/>
    </source>
</evidence>
<dbReference type="Proteomes" id="UP001201701">
    <property type="component" value="Unassembled WGS sequence"/>
</dbReference>
<dbReference type="PANTHER" id="PTHR30569">
    <property type="entry name" value="CYTOSINE TRANSPORTER CODB"/>
    <property type="match status" value="1"/>
</dbReference>
<feature type="transmembrane region" description="Helical" evidence="1">
    <location>
        <begin position="349"/>
        <end position="368"/>
    </location>
</feature>
<feature type="transmembrane region" description="Helical" evidence="1">
    <location>
        <begin position="26"/>
        <end position="48"/>
    </location>
</feature>
<dbReference type="PANTHER" id="PTHR30569:SF0">
    <property type="entry name" value="CYTOSINE PERMEASE"/>
    <property type="match status" value="1"/>
</dbReference>
<keyword evidence="3" id="KW-1185">Reference proteome</keyword>
<comment type="caution">
    <text evidence="2">The sequence shown here is derived from an EMBL/GenBank/DDBJ whole genome shotgun (WGS) entry which is preliminary data.</text>
</comment>
<dbReference type="RefSeq" id="WP_239369380.1">
    <property type="nucleotide sequence ID" value="NZ_JAKREW010000030.1"/>
</dbReference>
<organism evidence="2 3">
    <name type="scientific">Mesorhizobium retamae</name>
    <dbReference type="NCBI Taxonomy" id="2912854"/>
    <lineage>
        <taxon>Bacteria</taxon>
        <taxon>Pseudomonadati</taxon>
        <taxon>Pseudomonadota</taxon>
        <taxon>Alphaproteobacteria</taxon>
        <taxon>Hyphomicrobiales</taxon>
        <taxon>Phyllobacteriaceae</taxon>
        <taxon>Mesorhizobium</taxon>
    </lineage>
</organism>
<evidence type="ECO:0000313" key="3">
    <source>
        <dbReference type="Proteomes" id="UP001201701"/>
    </source>
</evidence>
<feature type="transmembrane region" description="Helical" evidence="1">
    <location>
        <begin position="434"/>
        <end position="452"/>
    </location>
</feature>
<accession>A0ABS9QKA2</accession>
<dbReference type="EMBL" id="JAKREW010000030">
    <property type="protein sequence ID" value="MCG7507860.1"/>
    <property type="molecule type" value="Genomic_DNA"/>
</dbReference>
<feature type="transmembrane region" description="Helical" evidence="1">
    <location>
        <begin position="211"/>
        <end position="231"/>
    </location>
</feature>
<keyword evidence="1" id="KW-1133">Transmembrane helix</keyword>
<feature type="transmembrane region" description="Helical" evidence="1">
    <location>
        <begin position="99"/>
        <end position="126"/>
    </location>
</feature>
<name>A0ABS9QKA2_9HYPH</name>
<feature type="transmembrane region" description="Helical" evidence="1">
    <location>
        <begin position="374"/>
        <end position="396"/>
    </location>
</feature>
<reference evidence="2 3" key="1">
    <citation type="submission" date="2022-02" db="EMBL/GenBank/DDBJ databases">
        <title>Draft genome sequence of Mezorhizobium retamae strain IRAMC:0171 isolated from Retama raetam nodules.</title>
        <authorList>
            <person name="Bengaied R."/>
            <person name="Sbissi I."/>
            <person name="Huber K."/>
            <person name="Ghodbane F."/>
            <person name="Nouioui I."/>
            <person name="Tarhouni M."/>
            <person name="Gtari M."/>
        </authorList>
    </citation>
    <scope>NUCLEOTIDE SEQUENCE [LARGE SCALE GENOMIC DNA]</scope>
    <source>
        <strain evidence="2 3">IRAMC:0171</strain>
    </source>
</reference>
<sequence length="475" mass="50621">MKIDGRMEDHALEPVPQHLRQGWLKLSWNTAGIVTTLVQLFLGALTTFVAGFKIAMAAGVFVAVIGSLIGWACGHIAFKTGLSSTVMARHYGFGKRGSLIGSLIFGFMIIGFLALENALLYAGFRFAFGFQDTLANKIVVYGLLTVAWIFLTAYGFEAVSKVSTYTLAAFVGLLLFITWRVVRSHADGHIFDFPALFPPEALASLGATSDLGKFIFCTNVLVGAAGALALVDADLGRYARSSFDIGAAAAVGNFSAQICMVFVGGVFMYAAMSELVMYYTTVMQMAPEAAQKLAMSPEGVTAAFLLFGGGIGVALMVLAQGKAQVLNTYSGSLALSNLFDAMGLRMNRVVMVVVANLIGLLMVAFGILDQFNAWIEILGVITTSFAGIMIVDYFIVSRKVGRNGLAGTELVNWAGVITTVVATILAHYVLNRIVTIQFFTSLGVSVVLYPILRLTLFRSSVAACAGSPLTEEPVS</sequence>
<feature type="transmembrane region" description="Helical" evidence="1">
    <location>
        <begin position="243"/>
        <end position="270"/>
    </location>
</feature>
<dbReference type="InterPro" id="IPR030191">
    <property type="entry name" value="CodB"/>
</dbReference>
<evidence type="ECO:0000256" key="1">
    <source>
        <dbReference type="SAM" id="Phobius"/>
    </source>
</evidence>
<keyword evidence="1" id="KW-0812">Transmembrane</keyword>
<feature type="transmembrane region" description="Helical" evidence="1">
    <location>
        <begin position="54"/>
        <end position="78"/>
    </location>
</feature>
<keyword evidence="1" id="KW-0472">Membrane</keyword>